<name>A0AAE0B288_9ROSI</name>
<protein>
    <recommendedName>
        <fullName evidence="5">Zinc finger PMZ-type domain-containing protein</fullName>
    </recommendedName>
</protein>
<evidence type="ECO:0000256" key="4">
    <source>
        <dbReference type="SAM" id="MobiDB-lite"/>
    </source>
</evidence>
<organism evidence="6 7">
    <name type="scientific">Dipteronia sinensis</name>
    <dbReference type="NCBI Taxonomy" id="43782"/>
    <lineage>
        <taxon>Eukaryota</taxon>
        <taxon>Viridiplantae</taxon>
        <taxon>Streptophyta</taxon>
        <taxon>Embryophyta</taxon>
        <taxon>Tracheophyta</taxon>
        <taxon>Spermatophyta</taxon>
        <taxon>Magnoliopsida</taxon>
        <taxon>eudicotyledons</taxon>
        <taxon>Gunneridae</taxon>
        <taxon>Pentapetalae</taxon>
        <taxon>rosids</taxon>
        <taxon>malvids</taxon>
        <taxon>Sapindales</taxon>
        <taxon>Sapindaceae</taxon>
        <taxon>Hippocastanoideae</taxon>
        <taxon>Acereae</taxon>
        <taxon>Dipteronia</taxon>
    </lineage>
</organism>
<dbReference type="InterPro" id="IPR006564">
    <property type="entry name" value="Znf_PMZ"/>
</dbReference>
<dbReference type="Pfam" id="PF04434">
    <property type="entry name" value="SWIM"/>
    <property type="match status" value="1"/>
</dbReference>
<evidence type="ECO:0000256" key="2">
    <source>
        <dbReference type="ARBA" id="ARBA00022771"/>
    </source>
</evidence>
<evidence type="ECO:0000259" key="5">
    <source>
        <dbReference type="SMART" id="SM00575"/>
    </source>
</evidence>
<dbReference type="AlphaFoldDB" id="A0AAE0B288"/>
<evidence type="ECO:0000313" key="7">
    <source>
        <dbReference type="Proteomes" id="UP001281410"/>
    </source>
</evidence>
<gene>
    <name evidence="6" type="ORF">Dsin_000612</name>
</gene>
<keyword evidence="7" id="KW-1185">Reference proteome</keyword>
<dbReference type="PANTHER" id="PTHR31973:SF195">
    <property type="entry name" value="MUDR FAMILY TRANSPOSASE"/>
    <property type="match status" value="1"/>
</dbReference>
<dbReference type="GO" id="GO:0008270">
    <property type="term" value="F:zinc ion binding"/>
    <property type="evidence" value="ECO:0007669"/>
    <property type="project" value="UniProtKB-KW"/>
</dbReference>
<accession>A0AAE0B288</accession>
<sequence>MLAYYGKNKALKQYFKRAARMYQESQFLERMEHPANINSEAAQYVTDAGFDRWSRAYSPRNRYNIMSTNIAESMNNTLKECKELPITRVIDYIRGVLQCWFYDRRTSALKHTTQLTTALDVAIDGDLDGHVDLTIRTCTCKEFDVDQLPCANALACIRLRGFSFPDYCSPYYSSAFLVAAYSREIYLVAQPSEWLVPSDVTSKIVHPPVGCRSPRRPRKNRMPSFGEEVTQRRCTTCHRVGHNSHTCTYPKACTPSNGMGSTSEIGEASGSHNVL</sequence>
<keyword evidence="3" id="KW-0862">Zinc</keyword>
<comment type="caution">
    <text evidence="6">The sequence shown here is derived from an EMBL/GenBank/DDBJ whole genome shotgun (WGS) entry which is preliminary data.</text>
</comment>
<feature type="region of interest" description="Disordered" evidence="4">
    <location>
        <begin position="207"/>
        <end position="227"/>
    </location>
</feature>
<dbReference type="PANTHER" id="PTHR31973">
    <property type="entry name" value="POLYPROTEIN, PUTATIVE-RELATED"/>
    <property type="match status" value="1"/>
</dbReference>
<dbReference type="SMART" id="SM00575">
    <property type="entry name" value="ZnF_PMZ"/>
    <property type="match status" value="1"/>
</dbReference>
<reference evidence="6" key="1">
    <citation type="journal article" date="2023" name="Plant J.">
        <title>Genome sequences and population genomics provide insights into the demographic history, inbreeding, and mutation load of two 'living fossil' tree species of Dipteronia.</title>
        <authorList>
            <person name="Feng Y."/>
            <person name="Comes H.P."/>
            <person name="Chen J."/>
            <person name="Zhu S."/>
            <person name="Lu R."/>
            <person name="Zhang X."/>
            <person name="Li P."/>
            <person name="Qiu J."/>
            <person name="Olsen K.M."/>
            <person name="Qiu Y."/>
        </authorList>
    </citation>
    <scope>NUCLEOTIDE SEQUENCE</scope>
    <source>
        <strain evidence="6">NBL</strain>
    </source>
</reference>
<dbReference type="Proteomes" id="UP001281410">
    <property type="component" value="Unassembled WGS sequence"/>
</dbReference>
<keyword evidence="1" id="KW-0479">Metal-binding</keyword>
<evidence type="ECO:0000256" key="1">
    <source>
        <dbReference type="ARBA" id="ARBA00022723"/>
    </source>
</evidence>
<evidence type="ECO:0000313" key="6">
    <source>
        <dbReference type="EMBL" id="KAK3228731.1"/>
    </source>
</evidence>
<dbReference type="EMBL" id="JANJYJ010000001">
    <property type="protein sequence ID" value="KAK3228731.1"/>
    <property type="molecule type" value="Genomic_DNA"/>
</dbReference>
<dbReference type="InterPro" id="IPR007527">
    <property type="entry name" value="Znf_SWIM"/>
</dbReference>
<keyword evidence="2" id="KW-0863">Zinc-finger</keyword>
<evidence type="ECO:0000256" key="3">
    <source>
        <dbReference type="ARBA" id="ARBA00022833"/>
    </source>
</evidence>
<proteinExistence type="predicted"/>
<feature type="domain" description="Zinc finger PMZ-type" evidence="5">
    <location>
        <begin position="136"/>
        <end position="163"/>
    </location>
</feature>